<name>A0A2S1R1B1_9FLAO</name>
<evidence type="ECO:0000313" key="2">
    <source>
        <dbReference type="Proteomes" id="UP000244929"/>
    </source>
</evidence>
<organism evidence="1 2">
    <name type="scientific">Flavobacterium album</name>
    <dbReference type="NCBI Taxonomy" id="2175091"/>
    <lineage>
        <taxon>Bacteria</taxon>
        <taxon>Pseudomonadati</taxon>
        <taxon>Bacteroidota</taxon>
        <taxon>Flavobacteriia</taxon>
        <taxon>Flavobacteriales</taxon>
        <taxon>Flavobacteriaceae</taxon>
        <taxon>Flavobacterium</taxon>
    </lineage>
</organism>
<dbReference type="KEGG" id="falb:HYN59_15495"/>
<sequence length="336" mass="36543">MKRILTIAAFSILSLSCETEERAINLAPENNILSNAALAGKLRRVTQSPSAIDDFIDGTSCFAIAFPYSVVANGETVNLASEAGYQQVRDILEASATGTDEVTINFPVNVVYADYTEAAFNDQTEFDAAVGSCTGYVELSCMDLVYPLEINTYNSQNQLAESFDLGNKRALFEILNDVTYDGLAFDYPIHFNAPDGTVLTLIDNNALEAAIDSYTDECLALLNPEPNPNPLPGDVLVQGSWYVSYYFSFTDQTITYGYYDFIFNANGTITISGGSPVSGTWAVSGSNTEMQLAFDGSGLEALQGIWTITNVTQTLIKMHRDATGVDPEKFLSLHKN</sequence>
<accession>A0A2S1R1B1</accession>
<protein>
    <submittedName>
        <fullName evidence="1">Uncharacterized protein</fullName>
    </submittedName>
</protein>
<proteinExistence type="predicted"/>
<dbReference type="RefSeq" id="WP_108779147.1">
    <property type="nucleotide sequence ID" value="NZ_CP029186.1"/>
</dbReference>
<gene>
    <name evidence="1" type="ORF">HYN59_15495</name>
</gene>
<dbReference type="OrthoDB" id="832379at2"/>
<dbReference type="AlphaFoldDB" id="A0A2S1R1B1"/>
<evidence type="ECO:0000313" key="1">
    <source>
        <dbReference type="EMBL" id="AWH86424.1"/>
    </source>
</evidence>
<dbReference type="PROSITE" id="PS51257">
    <property type="entry name" value="PROKAR_LIPOPROTEIN"/>
    <property type="match status" value="1"/>
</dbReference>
<keyword evidence="2" id="KW-1185">Reference proteome</keyword>
<dbReference type="Proteomes" id="UP000244929">
    <property type="component" value="Chromosome"/>
</dbReference>
<dbReference type="EMBL" id="CP029186">
    <property type="protein sequence ID" value="AWH86424.1"/>
    <property type="molecule type" value="Genomic_DNA"/>
</dbReference>
<reference evidence="1 2" key="1">
    <citation type="submission" date="2018-04" db="EMBL/GenBank/DDBJ databases">
        <title>Genome sequencing of Flavobacterium sp. HYN0059.</title>
        <authorList>
            <person name="Yi H."/>
            <person name="Baek C."/>
        </authorList>
    </citation>
    <scope>NUCLEOTIDE SEQUENCE [LARGE SCALE GENOMIC DNA]</scope>
    <source>
        <strain evidence="1 2">HYN0059</strain>
    </source>
</reference>